<feature type="domain" description="RNase H type-1" evidence="1">
    <location>
        <begin position="2"/>
        <end position="124"/>
    </location>
</feature>
<dbReference type="PANTHER" id="PTHR47074:SF48">
    <property type="entry name" value="POLYNUCLEOTIDYL TRANSFERASE, RIBONUCLEASE H-LIKE SUPERFAMILY PROTEIN"/>
    <property type="match status" value="1"/>
</dbReference>
<organism evidence="2 3">
    <name type="scientific">Rosa chinensis</name>
    <name type="common">China rose</name>
    <dbReference type="NCBI Taxonomy" id="74649"/>
    <lineage>
        <taxon>Eukaryota</taxon>
        <taxon>Viridiplantae</taxon>
        <taxon>Streptophyta</taxon>
        <taxon>Embryophyta</taxon>
        <taxon>Tracheophyta</taxon>
        <taxon>Spermatophyta</taxon>
        <taxon>Magnoliopsida</taxon>
        <taxon>eudicotyledons</taxon>
        <taxon>Gunneridae</taxon>
        <taxon>Pentapetalae</taxon>
        <taxon>rosids</taxon>
        <taxon>fabids</taxon>
        <taxon>Rosales</taxon>
        <taxon>Rosaceae</taxon>
        <taxon>Rosoideae</taxon>
        <taxon>Rosoideae incertae sedis</taxon>
        <taxon>Rosa</taxon>
    </lineage>
</organism>
<dbReference type="InterPro" id="IPR012337">
    <property type="entry name" value="RNaseH-like_sf"/>
</dbReference>
<dbReference type="SUPFAM" id="SSF53098">
    <property type="entry name" value="Ribonuclease H-like"/>
    <property type="match status" value="1"/>
</dbReference>
<dbReference type="InterPro" id="IPR002156">
    <property type="entry name" value="RNaseH_domain"/>
</dbReference>
<dbReference type="PANTHER" id="PTHR47074">
    <property type="entry name" value="BNAC02G40300D PROTEIN"/>
    <property type="match status" value="1"/>
</dbReference>
<dbReference type="Proteomes" id="UP000238479">
    <property type="component" value="Chromosome 5"/>
</dbReference>
<proteinExistence type="predicted"/>
<dbReference type="InterPro" id="IPR036397">
    <property type="entry name" value="RNaseH_sf"/>
</dbReference>
<gene>
    <name evidence="2" type="ORF">RchiOBHm_Chr5g0066251</name>
</gene>
<protein>
    <submittedName>
        <fullName evidence="2">Putative ribonuclease H-like domain-containing protein</fullName>
    </submittedName>
</protein>
<dbReference type="OMA" id="EAHAIHV"/>
<dbReference type="STRING" id="74649.A0A2P6QJ46"/>
<dbReference type="Gene3D" id="3.30.420.10">
    <property type="entry name" value="Ribonuclease H-like superfamily/Ribonuclease H"/>
    <property type="match status" value="1"/>
</dbReference>
<sequence>MNFDGALDPINGICGLGVVFRDHFGVLKGAMAVPQIGYLSPRSVEALALLHGLRFAAHVGFGRLEIEGDALSIITSLQVECDDLSLEGHLLEEVKRLVESFEFCSSHFVKREGNQVAHRLAKEALKVSQPFLCLESGPPWLIQCVSIDFVSEV</sequence>
<evidence type="ECO:0000259" key="1">
    <source>
        <dbReference type="Pfam" id="PF13456"/>
    </source>
</evidence>
<keyword evidence="3" id="KW-1185">Reference proteome</keyword>
<dbReference type="GO" id="GO:0003676">
    <property type="term" value="F:nucleic acid binding"/>
    <property type="evidence" value="ECO:0007669"/>
    <property type="project" value="InterPro"/>
</dbReference>
<comment type="caution">
    <text evidence="2">The sequence shown here is derived from an EMBL/GenBank/DDBJ whole genome shotgun (WGS) entry which is preliminary data.</text>
</comment>
<dbReference type="GO" id="GO:0004523">
    <property type="term" value="F:RNA-DNA hybrid ribonuclease activity"/>
    <property type="evidence" value="ECO:0007669"/>
    <property type="project" value="InterPro"/>
</dbReference>
<dbReference type="Pfam" id="PF13456">
    <property type="entry name" value="RVT_3"/>
    <property type="match status" value="1"/>
</dbReference>
<dbReference type="InterPro" id="IPR044730">
    <property type="entry name" value="RNase_H-like_dom_plant"/>
</dbReference>
<dbReference type="CDD" id="cd06222">
    <property type="entry name" value="RNase_H_like"/>
    <property type="match status" value="1"/>
</dbReference>
<reference evidence="2 3" key="1">
    <citation type="journal article" date="2018" name="Nat. Genet.">
        <title>The Rosa genome provides new insights in the design of modern roses.</title>
        <authorList>
            <person name="Bendahmane M."/>
        </authorList>
    </citation>
    <scope>NUCLEOTIDE SEQUENCE [LARGE SCALE GENOMIC DNA]</scope>
    <source>
        <strain evidence="3">cv. Old Blush</strain>
    </source>
</reference>
<name>A0A2P6QJ46_ROSCH</name>
<accession>A0A2P6QJ46</accession>
<evidence type="ECO:0000313" key="2">
    <source>
        <dbReference type="EMBL" id="PRQ34202.1"/>
    </source>
</evidence>
<dbReference type="Gramene" id="PRQ34202">
    <property type="protein sequence ID" value="PRQ34202"/>
    <property type="gene ID" value="RchiOBHm_Chr5g0066251"/>
</dbReference>
<dbReference type="AlphaFoldDB" id="A0A2P6QJ46"/>
<dbReference type="EMBL" id="PDCK01000043">
    <property type="protein sequence ID" value="PRQ34202.1"/>
    <property type="molecule type" value="Genomic_DNA"/>
</dbReference>
<evidence type="ECO:0000313" key="3">
    <source>
        <dbReference type="Proteomes" id="UP000238479"/>
    </source>
</evidence>
<dbReference type="InterPro" id="IPR052929">
    <property type="entry name" value="RNase_H-like_EbsB-rel"/>
</dbReference>